<dbReference type="KEGG" id="vg:55611354"/>
<dbReference type="Gene3D" id="3.90.550.10">
    <property type="entry name" value="Spore Coat Polysaccharide Biosynthesis Protein SpsA, Chain A"/>
    <property type="match status" value="1"/>
</dbReference>
<dbReference type="GeneID" id="55611354"/>
<dbReference type="RefSeq" id="YP_009841135.1">
    <property type="nucleotide sequence ID" value="NC_048729.1"/>
</dbReference>
<keyword evidence="2" id="KW-1185">Reference proteome</keyword>
<sequence length="479" mass="54551">MNVIIDGVTYTPETTQVPNIGVAVTVRNRHDTTRDCLKQLRDHTPTGVPIFIVDDASQPPFDEADKRFDTNVGIPAAKNASLELLMDAGVEHLFLFDSDCYPITDDWWKPFVDSPEPHLSAQFADLAGDRKLGDITIVYEDDQHQAWSGQRGYCLYYHRSVIEAVGGFDLIYSPGLYEHSDLANRIFEQGFTTWRYASPKDSHQLIESLDRTSSVDRTPLPQRQTLTTRNAEIHNRRRDEHYDGYHPYREPRNVILTCLYTGRPDPQRNKHLAADHTLLNTLTVSAKPHPVVVLHDQLQVADHDNVTYVQAPNTVNVYFQRWINAYNWLRANNIDNVLICDGTDVEILKPADLFNIPPGKLLVGSEHQVVGCDWMRNNHPDPRVQAFINEHPNHTLLNAGVLAGTKPLVMNVLRDIIHTWADVEIRQFHRKSEGNGVGDMGIFSMVLHTKHADRLIYGPHVTTMFKGNERNNFSLIKHK</sequence>
<organism evidence="1 2">
    <name type="scientific">Mycobacterium phage Renaud18</name>
    <dbReference type="NCBI Taxonomy" id="2301701"/>
    <lineage>
        <taxon>Viruses</taxon>
        <taxon>Duplodnaviria</taxon>
        <taxon>Heunggongvirae</taxon>
        <taxon>Uroviricota</taxon>
        <taxon>Caudoviricetes</taxon>
        <taxon>Gracegardnervirinae</taxon>
        <taxon>Thetabobvirus</taxon>
        <taxon>Thetabobvirus renaud18</taxon>
        <taxon>Mycobacterium virus Renaud18</taxon>
    </lineage>
</organism>
<dbReference type="EMBL" id="MH651187">
    <property type="protein sequence ID" value="AXQ65016.1"/>
    <property type="molecule type" value="Genomic_DNA"/>
</dbReference>
<evidence type="ECO:0000313" key="1">
    <source>
        <dbReference type="EMBL" id="AXQ65016.1"/>
    </source>
</evidence>
<accession>A0A385DZW4</accession>
<dbReference type="SUPFAM" id="SSF53448">
    <property type="entry name" value="Nucleotide-diphospho-sugar transferases"/>
    <property type="match status" value="1"/>
</dbReference>
<gene>
    <name evidence="1" type="primary">110</name>
    <name evidence="1" type="ORF">SEA_RENAUD18_110</name>
</gene>
<protein>
    <recommendedName>
        <fullName evidence="3">Glycosyltransferase</fullName>
    </recommendedName>
</protein>
<name>A0A385DZW4_9CAUD</name>
<evidence type="ECO:0008006" key="3">
    <source>
        <dbReference type="Google" id="ProtNLM"/>
    </source>
</evidence>
<reference evidence="2" key="1">
    <citation type="submission" date="2018-07" db="EMBL/GenBank/DDBJ databases">
        <authorList>
            <person name="Blumer L.S."/>
            <person name="Peister A."/>
            <person name="Ashby L.E."/>
            <person name="Bailey J.T."/>
            <person name="Douglas N.T.IV."/>
            <person name="Edwards J.M."/>
            <person name="Farrar A.M."/>
            <person name="Ford C."/>
            <person name="Frazier A.Jr."/>
            <person name="Freeman K.M."/>
            <person name="Hawkins D.A."/>
            <person name="Hoover D."/>
            <person name="Jones M.S."/>
            <person name="Magruder T.J."/>
            <person name="Phipps S.A."/>
            <person name="Ridley T.A."/>
            <person name="Scott S.M."/>
            <person name="Singleton G.II."/>
            <person name="Smith C.P."/>
            <person name="White Q.C."/>
            <person name="Wright J.K."/>
            <person name="Garlena R.A."/>
            <person name="Russell D.A."/>
            <person name="Pope W.H."/>
            <person name="Jacobs-Sera D."/>
            <person name="Hatfull G.F."/>
        </authorList>
    </citation>
    <scope>NUCLEOTIDE SEQUENCE [LARGE SCALE GENOMIC DNA]</scope>
</reference>
<dbReference type="Proteomes" id="UP000262077">
    <property type="component" value="Segment"/>
</dbReference>
<dbReference type="InterPro" id="IPR029044">
    <property type="entry name" value="Nucleotide-diphossugar_trans"/>
</dbReference>
<evidence type="ECO:0000313" key="2">
    <source>
        <dbReference type="Proteomes" id="UP000262077"/>
    </source>
</evidence>
<proteinExistence type="predicted"/>